<evidence type="ECO:0000256" key="1">
    <source>
        <dbReference type="ARBA" id="ARBA00007401"/>
    </source>
</evidence>
<reference evidence="3 4" key="1">
    <citation type="journal article" date="2019" name="Int. J. Syst. Evol. Microbiol.">
        <title>The Global Catalogue of Microorganisms (GCM) 10K type strain sequencing project: providing services to taxonomists for standard genome sequencing and annotation.</title>
        <authorList>
            <consortium name="The Broad Institute Genomics Platform"/>
            <consortium name="The Broad Institute Genome Sequencing Center for Infectious Disease"/>
            <person name="Wu L."/>
            <person name="Ma J."/>
        </authorList>
    </citation>
    <scope>NUCLEOTIDE SEQUENCE [LARGE SCALE GENOMIC DNA]</scope>
    <source>
        <strain evidence="3 4">JCM 12662</strain>
    </source>
</reference>
<proteinExistence type="inferred from homology"/>
<gene>
    <name evidence="3" type="ORF">GCM10008932_19460</name>
</gene>
<accession>A0ABN0XM51</accession>
<keyword evidence="4" id="KW-1185">Reference proteome</keyword>
<dbReference type="RefSeq" id="WP_343756167.1">
    <property type="nucleotide sequence ID" value="NZ_BAAACW010000128.1"/>
</dbReference>
<protein>
    <recommendedName>
        <fullName evidence="2">Glycosyl hydrolases family 2 sugar binding domain-containing protein</fullName>
    </recommendedName>
</protein>
<dbReference type="InterPro" id="IPR006104">
    <property type="entry name" value="Glyco_hydro_2_N"/>
</dbReference>
<evidence type="ECO:0000259" key="2">
    <source>
        <dbReference type="Pfam" id="PF02837"/>
    </source>
</evidence>
<sequence length="175" mass="19775">MLYPIVTETRQVIDLNGIWSFYLDDETEEVDVTQPLETDDVIAVPGSYNDQAVLSAIRNHAGSVWYERDFIIPNTLHDERLVLRFGSATHQATVYVNGQKVVEHKGGFMPFEADINDAVQTGKNRLLVEVSSLLDHTTLPVGNYSETTDENGTIKRQVDENFDFFNYAGLQNYQA</sequence>
<dbReference type="Proteomes" id="UP001501166">
    <property type="component" value="Unassembled WGS sequence"/>
</dbReference>
<evidence type="ECO:0000313" key="3">
    <source>
        <dbReference type="EMBL" id="GAA0367715.1"/>
    </source>
</evidence>
<dbReference type="Gene3D" id="2.60.120.260">
    <property type="entry name" value="Galactose-binding domain-like"/>
    <property type="match status" value="1"/>
</dbReference>
<dbReference type="PANTHER" id="PTHR10066">
    <property type="entry name" value="BETA-GLUCURONIDASE"/>
    <property type="match status" value="1"/>
</dbReference>
<dbReference type="PANTHER" id="PTHR10066:SF67">
    <property type="entry name" value="BETA-GLUCURONIDASE"/>
    <property type="match status" value="1"/>
</dbReference>
<dbReference type="InterPro" id="IPR008979">
    <property type="entry name" value="Galactose-bd-like_sf"/>
</dbReference>
<feature type="domain" description="Glycosyl hydrolases family 2 sugar binding" evidence="2">
    <location>
        <begin position="14"/>
        <end position="170"/>
    </location>
</feature>
<evidence type="ECO:0000313" key="4">
    <source>
        <dbReference type="Proteomes" id="UP001501166"/>
    </source>
</evidence>
<comment type="similarity">
    <text evidence="1">Belongs to the glycosyl hydrolase 2 family.</text>
</comment>
<dbReference type="EMBL" id="BAAACW010000128">
    <property type="protein sequence ID" value="GAA0367715.1"/>
    <property type="molecule type" value="Genomic_DNA"/>
</dbReference>
<name>A0ABN0XM51_9LACT</name>
<dbReference type="Pfam" id="PF02837">
    <property type="entry name" value="Glyco_hydro_2_N"/>
    <property type="match status" value="1"/>
</dbReference>
<organism evidence="3 4">
    <name type="scientific">Alkalibacterium iburiense</name>
    <dbReference type="NCBI Taxonomy" id="290589"/>
    <lineage>
        <taxon>Bacteria</taxon>
        <taxon>Bacillati</taxon>
        <taxon>Bacillota</taxon>
        <taxon>Bacilli</taxon>
        <taxon>Lactobacillales</taxon>
        <taxon>Carnobacteriaceae</taxon>
        <taxon>Alkalibacterium</taxon>
    </lineage>
</organism>
<dbReference type="SUPFAM" id="SSF49785">
    <property type="entry name" value="Galactose-binding domain-like"/>
    <property type="match status" value="1"/>
</dbReference>
<comment type="caution">
    <text evidence="3">The sequence shown here is derived from an EMBL/GenBank/DDBJ whole genome shotgun (WGS) entry which is preliminary data.</text>
</comment>